<dbReference type="SUPFAM" id="SSF53448">
    <property type="entry name" value="Nucleotide-diphospho-sugar transferases"/>
    <property type="match status" value="1"/>
</dbReference>
<sequence>MKTVAIVQARMGSTRLPGKVLLRVGGKTLIEVLLARLALSKEIDQIVVATSEREENAPLVAHLNELGVTCYRGSEDDVLSRYYEAASHAGADAVVRVTGDCPLIDASVVDEVIRGYARAGVDYFSNVDPPTYPDGLDVEVFSFTALETAHRDAAPGPDREHVTPYLRNSGRFLTGSLRNEEDLSALRWTVDEAADLEVVQRVFAHFDSPTSFGWRDVLAYQRGRPDVFGGNQHLKRNEGSTMGKGQKLWKRAKQVIPGGNMLLSKRAEMFLPDQWPAYFSRAKGCKVWDLDGNEYTDMSIMGIGTNSLGYGHEEVDAAVREVVEAGNMSTFNCPEEVLLAEKLVEMHPFADMARFARSGGEANAIAIRIARAASGKDKVAICGYHGWHDWYLAANLGDQKNLAGHLLPGLQPNGVPQELRGTVLPFNYNRYDELLALVDEHDVGVIKMEVVRNMGPEDNFLHKVRELATKRGIVLIFDECTSGFRQTFGGLHKMYGVEPDMAMFGKALGNGYAITATIGRREVMEAAQTSFISSTFWTERIGPAAALKTLEVMERTRSWETITQIGLNIRAGWQHLADKHGLKISHWGLAALTGFSIESPNALAYKTLITQEMLGKGYLASNSVYACTQHTPDVVEKFFETLDPVFALIRECEDGRDVMSLLRGPVCHSGFKRLN</sequence>
<proteinExistence type="predicted"/>
<dbReference type="Gene3D" id="3.40.640.10">
    <property type="entry name" value="Type I PLP-dependent aspartate aminotransferase-like (Major domain)"/>
    <property type="match status" value="1"/>
</dbReference>
<gene>
    <name evidence="3" type="ORF">N790_07115</name>
</gene>
<dbReference type="Proteomes" id="UP000029392">
    <property type="component" value="Unassembled WGS sequence"/>
</dbReference>
<dbReference type="InterPro" id="IPR015421">
    <property type="entry name" value="PyrdxlP-dep_Trfase_major"/>
</dbReference>
<dbReference type="STRING" id="1384054.N790_07115"/>
<dbReference type="AlphaFoldDB" id="A0A091B8V6"/>
<keyword evidence="3" id="KW-0808">Transferase</keyword>
<dbReference type="InterPro" id="IPR015422">
    <property type="entry name" value="PyrdxlP-dep_Trfase_small"/>
</dbReference>
<comment type="cofactor">
    <cofactor evidence="1">
        <name>pyridoxal 5'-phosphate</name>
        <dbReference type="ChEBI" id="CHEBI:597326"/>
    </cofactor>
</comment>
<dbReference type="RefSeq" id="WP_043802916.1">
    <property type="nucleotide sequence ID" value="NZ_AVCH01000156.1"/>
</dbReference>
<dbReference type="GO" id="GO:0030170">
    <property type="term" value="F:pyridoxal phosphate binding"/>
    <property type="evidence" value="ECO:0007669"/>
    <property type="project" value="InterPro"/>
</dbReference>
<dbReference type="SUPFAM" id="SSF53383">
    <property type="entry name" value="PLP-dependent transferases"/>
    <property type="match status" value="1"/>
</dbReference>
<dbReference type="Pfam" id="PF02348">
    <property type="entry name" value="CTP_transf_3"/>
    <property type="match status" value="1"/>
</dbReference>
<evidence type="ECO:0000256" key="2">
    <source>
        <dbReference type="ARBA" id="ARBA00022898"/>
    </source>
</evidence>
<dbReference type="EMBL" id="AVCH01000156">
    <property type="protein sequence ID" value="KFN47912.1"/>
    <property type="molecule type" value="Genomic_DNA"/>
</dbReference>
<keyword evidence="2" id="KW-0663">Pyridoxal phosphate</keyword>
<dbReference type="Gene3D" id="3.90.1150.10">
    <property type="entry name" value="Aspartate Aminotransferase, domain 1"/>
    <property type="match status" value="1"/>
</dbReference>
<dbReference type="PATRIC" id="fig|1384054.3.peg.1428"/>
<reference evidence="3 4" key="1">
    <citation type="submission" date="2013-09" db="EMBL/GenBank/DDBJ databases">
        <title>Genome sequencing of Arenimonas malthae.</title>
        <authorList>
            <person name="Chen F."/>
            <person name="Wang G."/>
        </authorList>
    </citation>
    <scope>NUCLEOTIDE SEQUENCE [LARGE SCALE GENOMIC DNA]</scope>
    <source>
        <strain evidence="3 4">CC-JY-1</strain>
    </source>
</reference>
<evidence type="ECO:0000313" key="4">
    <source>
        <dbReference type="Proteomes" id="UP000029392"/>
    </source>
</evidence>
<keyword evidence="3" id="KW-0032">Aminotransferase</keyword>
<name>A0A091B8V6_9GAMM</name>
<dbReference type="Pfam" id="PF00202">
    <property type="entry name" value="Aminotran_3"/>
    <property type="match status" value="1"/>
</dbReference>
<dbReference type="PANTHER" id="PTHR43713">
    <property type="entry name" value="GLUTAMATE-1-SEMIALDEHYDE 2,1-AMINOMUTASE"/>
    <property type="match status" value="1"/>
</dbReference>
<dbReference type="InterPro" id="IPR005814">
    <property type="entry name" value="Aminotrans_3"/>
</dbReference>
<comment type="caution">
    <text evidence="3">The sequence shown here is derived from an EMBL/GenBank/DDBJ whole genome shotgun (WGS) entry which is preliminary data.</text>
</comment>
<protein>
    <submittedName>
        <fullName evidence="3">Glutamate-1-semialdehyde aminotransferase</fullName>
    </submittedName>
</protein>
<dbReference type="eggNOG" id="COG1861">
    <property type="taxonomic scope" value="Bacteria"/>
</dbReference>
<keyword evidence="4" id="KW-1185">Reference proteome</keyword>
<dbReference type="InterPro" id="IPR029044">
    <property type="entry name" value="Nucleotide-diphossugar_trans"/>
</dbReference>
<dbReference type="Gene3D" id="3.90.550.10">
    <property type="entry name" value="Spore Coat Polysaccharide Biosynthesis Protein SpsA, Chain A"/>
    <property type="match status" value="1"/>
</dbReference>
<dbReference type="CDD" id="cd02518">
    <property type="entry name" value="GT2_SpsF"/>
    <property type="match status" value="1"/>
</dbReference>
<dbReference type="OrthoDB" id="9801052at2"/>
<dbReference type="InterPro" id="IPR015424">
    <property type="entry name" value="PyrdxlP-dep_Trfase"/>
</dbReference>
<accession>A0A091B8V6</accession>
<organism evidence="3 4">
    <name type="scientific">Arenimonas malthae CC-JY-1</name>
    <dbReference type="NCBI Taxonomy" id="1384054"/>
    <lineage>
        <taxon>Bacteria</taxon>
        <taxon>Pseudomonadati</taxon>
        <taxon>Pseudomonadota</taxon>
        <taxon>Gammaproteobacteria</taxon>
        <taxon>Lysobacterales</taxon>
        <taxon>Lysobacteraceae</taxon>
        <taxon>Arenimonas</taxon>
    </lineage>
</organism>
<dbReference type="GO" id="GO:0008483">
    <property type="term" value="F:transaminase activity"/>
    <property type="evidence" value="ECO:0007669"/>
    <property type="project" value="UniProtKB-KW"/>
</dbReference>
<dbReference type="InterPro" id="IPR003329">
    <property type="entry name" value="Cytidylyl_trans"/>
</dbReference>
<dbReference type="eggNOG" id="COG0001">
    <property type="taxonomic scope" value="Bacteria"/>
</dbReference>
<dbReference type="PANTHER" id="PTHR43713:SF3">
    <property type="entry name" value="GLUTAMATE-1-SEMIALDEHYDE 2,1-AMINOMUTASE 1, CHLOROPLASTIC-RELATED"/>
    <property type="match status" value="1"/>
</dbReference>
<evidence type="ECO:0000256" key="1">
    <source>
        <dbReference type="ARBA" id="ARBA00001933"/>
    </source>
</evidence>
<evidence type="ECO:0000313" key="3">
    <source>
        <dbReference type="EMBL" id="KFN47912.1"/>
    </source>
</evidence>